<gene>
    <name evidence="1" type="primary">Plec-L2</name>
    <name evidence="1" type="ORF">Hamer_G001183</name>
</gene>
<evidence type="ECO:0000313" key="1">
    <source>
        <dbReference type="EMBL" id="KAG7175174.1"/>
    </source>
</evidence>
<reference evidence="1" key="1">
    <citation type="journal article" date="2021" name="Sci. Adv.">
        <title>The American lobster genome reveals insights on longevity, neural, and immune adaptations.</title>
        <authorList>
            <person name="Polinski J.M."/>
            <person name="Zimin A.V."/>
            <person name="Clark K.F."/>
            <person name="Kohn A.B."/>
            <person name="Sadowski N."/>
            <person name="Timp W."/>
            <person name="Ptitsyn A."/>
            <person name="Khanna P."/>
            <person name="Romanova D.Y."/>
            <person name="Williams P."/>
            <person name="Greenwood S.J."/>
            <person name="Moroz L.L."/>
            <person name="Walt D.R."/>
            <person name="Bodnar A.G."/>
        </authorList>
    </citation>
    <scope>NUCLEOTIDE SEQUENCE</scope>
    <source>
        <strain evidence="1">GMGI-L3</strain>
    </source>
</reference>
<dbReference type="Proteomes" id="UP000747542">
    <property type="component" value="Unassembled WGS sequence"/>
</dbReference>
<sequence length="112" mass="13051">SMYMKIIEKKTSIEHVNTLGGRFIREAKIYDLRLSQYKASLEDVHPSLDASLSKRPRIQSGGDKVIQQLDKLNNQYQFIADETYDRIAKIYNRFQYEKNFTVSTAFHSDVGK</sequence>
<accession>A0A8J5N9F7</accession>
<name>A0A8J5N9F7_HOMAM</name>
<comment type="caution">
    <text evidence="1">The sequence shown here is derived from an EMBL/GenBank/DDBJ whole genome shotgun (WGS) entry which is preliminary data.</text>
</comment>
<organism evidence="1 2">
    <name type="scientific">Homarus americanus</name>
    <name type="common">American lobster</name>
    <dbReference type="NCBI Taxonomy" id="6706"/>
    <lineage>
        <taxon>Eukaryota</taxon>
        <taxon>Metazoa</taxon>
        <taxon>Ecdysozoa</taxon>
        <taxon>Arthropoda</taxon>
        <taxon>Crustacea</taxon>
        <taxon>Multicrustacea</taxon>
        <taxon>Malacostraca</taxon>
        <taxon>Eumalacostraca</taxon>
        <taxon>Eucarida</taxon>
        <taxon>Decapoda</taxon>
        <taxon>Pleocyemata</taxon>
        <taxon>Astacidea</taxon>
        <taxon>Nephropoidea</taxon>
        <taxon>Nephropidae</taxon>
        <taxon>Homarus</taxon>
    </lineage>
</organism>
<feature type="non-terminal residue" evidence="1">
    <location>
        <position position="112"/>
    </location>
</feature>
<evidence type="ECO:0000313" key="2">
    <source>
        <dbReference type="Proteomes" id="UP000747542"/>
    </source>
</evidence>
<feature type="non-terminal residue" evidence="1">
    <location>
        <position position="1"/>
    </location>
</feature>
<proteinExistence type="predicted"/>
<dbReference type="EMBL" id="JAHLQT010006108">
    <property type="protein sequence ID" value="KAG7175174.1"/>
    <property type="molecule type" value="Genomic_DNA"/>
</dbReference>
<dbReference type="AlphaFoldDB" id="A0A8J5N9F7"/>
<protein>
    <submittedName>
        <fullName evidence="1">Putative Plectin-like 2</fullName>
    </submittedName>
</protein>
<keyword evidence="2" id="KW-1185">Reference proteome</keyword>